<name>A0A2K3P1Z6_TRIPR</name>
<sequence length="247" mass="27383">MSFPTLWRKWMSECVCTATTSVLVNGSPTEEFPLERGSDKSWANVRALRAVLVLFEKVSGLKVNFHKSLLVGVNIGESWLTEAAYVLGCMVGKVPFMYLDLPIWGDPHRLSFWEPMLTRIRTSEGHRKVSWISWQNVCLGKEHGGLGLLDRYGEVVGRLAVGGRGGSAWWREVSRIRDGEGAVGGGWFVESIERRVGNGANTFFLTDLWLGGVPLSVRYRRLFDLATDKSISVADMCGLGWEEGGAA</sequence>
<evidence type="ECO:0000313" key="2">
    <source>
        <dbReference type="Proteomes" id="UP000236291"/>
    </source>
</evidence>
<comment type="caution">
    <text evidence="1">The sequence shown here is derived from an EMBL/GenBank/DDBJ whole genome shotgun (WGS) entry which is preliminary data.</text>
</comment>
<dbReference type="GO" id="GO:0016301">
    <property type="term" value="F:kinase activity"/>
    <property type="evidence" value="ECO:0007669"/>
    <property type="project" value="UniProtKB-KW"/>
</dbReference>
<accession>A0A2K3P1Z6</accession>
<reference evidence="1 2" key="2">
    <citation type="journal article" date="2017" name="Front. Plant Sci.">
        <title>Gene Classification and Mining of Molecular Markers Useful in Red Clover (Trifolium pratense) Breeding.</title>
        <authorList>
            <person name="Istvanek J."/>
            <person name="Dluhosova J."/>
            <person name="Dluhos P."/>
            <person name="Patkova L."/>
            <person name="Nedelnik J."/>
            <person name="Repkova J."/>
        </authorList>
    </citation>
    <scope>NUCLEOTIDE SEQUENCE [LARGE SCALE GENOMIC DNA]</scope>
    <source>
        <strain evidence="2">cv. Tatra</strain>
        <tissue evidence="1">Young leaves</tissue>
    </source>
</reference>
<dbReference type="PANTHER" id="PTHR36617">
    <property type="entry name" value="PROTEIN, PUTATIVE-RELATED"/>
    <property type="match status" value="1"/>
</dbReference>
<dbReference type="AlphaFoldDB" id="A0A2K3P1Z6"/>
<dbReference type="ExpressionAtlas" id="A0A2K3P1Z6">
    <property type="expression patterns" value="baseline"/>
</dbReference>
<dbReference type="PANTHER" id="PTHR36617:SF5">
    <property type="entry name" value="OS05G0421675 PROTEIN"/>
    <property type="match status" value="1"/>
</dbReference>
<gene>
    <name evidence="1" type="ORF">L195_g005835</name>
</gene>
<proteinExistence type="predicted"/>
<keyword evidence="1" id="KW-0808">Transferase</keyword>
<evidence type="ECO:0000313" key="1">
    <source>
        <dbReference type="EMBL" id="PNY09289.1"/>
    </source>
</evidence>
<dbReference type="STRING" id="57577.A0A2K3P1Z6"/>
<keyword evidence="1" id="KW-0675">Receptor</keyword>
<dbReference type="Proteomes" id="UP000236291">
    <property type="component" value="Unassembled WGS sequence"/>
</dbReference>
<reference evidence="1 2" key="1">
    <citation type="journal article" date="2014" name="Am. J. Bot.">
        <title>Genome assembly and annotation for red clover (Trifolium pratense; Fabaceae).</title>
        <authorList>
            <person name="Istvanek J."/>
            <person name="Jaros M."/>
            <person name="Krenek A."/>
            <person name="Repkova J."/>
        </authorList>
    </citation>
    <scope>NUCLEOTIDE SEQUENCE [LARGE SCALE GENOMIC DNA]</scope>
    <source>
        <strain evidence="2">cv. Tatra</strain>
        <tissue evidence="1">Young leaves</tissue>
    </source>
</reference>
<organism evidence="1 2">
    <name type="scientific">Trifolium pratense</name>
    <name type="common">Red clover</name>
    <dbReference type="NCBI Taxonomy" id="57577"/>
    <lineage>
        <taxon>Eukaryota</taxon>
        <taxon>Viridiplantae</taxon>
        <taxon>Streptophyta</taxon>
        <taxon>Embryophyta</taxon>
        <taxon>Tracheophyta</taxon>
        <taxon>Spermatophyta</taxon>
        <taxon>Magnoliopsida</taxon>
        <taxon>eudicotyledons</taxon>
        <taxon>Gunneridae</taxon>
        <taxon>Pentapetalae</taxon>
        <taxon>rosids</taxon>
        <taxon>fabids</taxon>
        <taxon>Fabales</taxon>
        <taxon>Fabaceae</taxon>
        <taxon>Papilionoideae</taxon>
        <taxon>50 kb inversion clade</taxon>
        <taxon>NPAAA clade</taxon>
        <taxon>Hologalegina</taxon>
        <taxon>IRL clade</taxon>
        <taxon>Trifolieae</taxon>
        <taxon>Trifolium</taxon>
    </lineage>
</organism>
<dbReference type="EMBL" id="ASHM01003049">
    <property type="protein sequence ID" value="PNY09289.1"/>
    <property type="molecule type" value="Genomic_DNA"/>
</dbReference>
<keyword evidence="1" id="KW-0418">Kinase</keyword>
<protein>
    <submittedName>
        <fullName evidence="1">Cysteine-rich receptor-like protein kinase</fullName>
    </submittedName>
</protein>